<dbReference type="InterPro" id="IPR003382">
    <property type="entry name" value="Flavoprotein"/>
</dbReference>
<dbReference type="PIRSF" id="PIRSF001390">
    <property type="entry name" value="Dipicolinate_synth_subunit_B"/>
    <property type="match status" value="1"/>
</dbReference>
<accession>A0A9D1TCA7</accession>
<dbReference type="Proteomes" id="UP000886884">
    <property type="component" value="Unassembled WGS sequence"/>
</dbReference>
<dbReference type="NCBIfam" id="NF006161">
    <property type="entry name" value="PRK08305.1"/>
    <property type="match status" value="1"/>
</dbReference>
<evidence type="ECO:0000313" key="2">
    <source>
        <dbReference type="EMBL" id="HIV27461.1"/>
    </source>
</evidence>
<comment type="caution">
    <text evidence="2">The sequence shown here is derived from an EMBL/GenBank/DDBJ whole genome shotgun (WGS) entry which is preliminary data.</text>
</comment>
<dbReference type="Pfam" id="PF02441">
    <property type="entry name" value="Flavoprotein"/>
    <property type="match status" value="1"/>
</dbReference>
<proteinExistence type="predicted"/>
<dbReference type="SUPFAM" id="SSF52507">
    <property type="entry name" value="Homo-oligomeric flavin-containing Cys decarboxylases, HFCD"/>
    <property type="match status" value="1"/>
</dbReference>
<name>A0A9D1TCA7_9FIRM</name>
<organism evidence="2 3">
    <name type="scientific">Candidatus Ornithocaccomicrobium faecavium</name>
    <dbReference type="NCBI Taxonomy" id="2840890"/>
    <lineage>
        <taxon>Bacteria</taxon>
        <taxon>Bacillati</taxon>
        <taxon>Bacillota</taxon>
        <taxon>Clostridia</taxon>
        <taxon>Candidatus Ornithocaccomicrobium</taxon>
    </lineage>
</organism>
<dbReference type="InterPro" id="IPR036551">
    <property type="entry name" value="Flavin_trans-like"/>
</dbReference>
<reference evidence="2" key="2">
    <citation type="journal article" date="2021" name="PeerJ">
        <title>Extensive microbial diversity within the chicken gut microbiome revealed by metagenomics and culture.</title>
        <authorList>
            <person name="Gilroy R."/>
            <person name="Ravi A."/>
            <person name="Getino M."/>
            <person name="Pursley I."/>
            <person name="Horton D.L."/>
            <person name="Alikhan N.F."/>
            <person name="Baker D."/>
            <person name="Gharbi K."/>
            <person name="Hall N."/>
            <person name="Watson M."/>
            <person name="Adriaenssens E.M."/>
            <person name="Foster-Nyarko E."/>
            <person name="Jarju S."/>
            <person name="Secka A."/>
            <person name="Antonio M."/>
            <person name="Oren A."/>
            <person name="Chaudhuri R.R."/>
            <person name="La Ragione R."/>
            <person name="Hildebrand F."/>
            <person name="Pallen M.J."/>
        </authorList>
    </citation>
    <scope>NUCLEOTIDE SEQUENCE</scope>
    <source>
        <strain evidence="2">CHK183-6373</strain>
    </source>
</reference>
<protein>
    <submittedName>
        <fullName evidence="2">Dipicolinate synthase subunit B</fullName>
    </submittedName>
</protein>
<dbReference type="GO" id="GO:0003824">
    <property type="term" value="F:catalytic activity"/>
    <property type="evidence" value="ECO:0007669"/>
    <property type="project" value="InterPro"/>
</dbReference>
<dbReference type="InterPro" id="IPR014214">
    <property type="entry name" value="Dipicolinic_acid_synth_B"/>
</dbReference>
<dbReference type="EMBL" id="DVOT01000105">
    <property type="protein sequence ID" value="HIV27461.1"/>
    <property type="molecule type" value="Genomic_DNA"/>
</dbReference>
<evidence type="ECO:0000313" key="3">
    <source>
        <dbReference type="Proteomes" id="UP000886884"/>
    </source>
</evidence>
<reference evidence="2" key="1">
    <citation type="submission" date="2020-10" db="EMBL/GenBank/DDBJ databases">
        <authorList>
            <person name="Gilroy R."/>
        </authorList>
    </citation>
    <scope>NUCLEOTIDE SEQUENCE</scope>
    <source>
        <strain evidence="2">CHK183-6373</strain>
    </source>
</reference>
<dbReference type="Gene3D" id="3.40.50.1950">
    <property type="entry name" value="Flavin prenyltransferase-like"/>
    <property type="match status" value="1"/>
</dbReference>
<dbReference type="AlphaFoldDB" id="A0A9D1TCA7"/>
<gene>
    <name evidence="2" type="ORF">IAA64_05800</name>
</gene>
<sequence length="192" mass="21064">MRELAGARIGCAMTGSFCTFRAAFDAWRALKQTGAEMYPIFSENAYSFDTRFYTAEKAREEMREICGRDIWHTIVEVEPIGPKKLLDLLIIAPCTGNTLGKLAYAITDTAVTMAAKAQLRNGRPVLLAISTNDGLSQSAKNIGALMPVQNVFFVPFRQDDPVGKPSSLVADLEKLPLAAQMALNGHKIECMF</sequence>
<evidence type="ECO:0000259" key="1">
    <source>
        <dbReference type="Pfam" id="PF02441"/>
    </source>
</evidence>
<feature type="domain" description="Flavoprotein" evidence="1">
    <location>
        <begin position="8"/>
        <end position="168"/>
    </location>
</feature>